<dbReference type="AlphaFoldDB" id="A0A8T0H8D2"/>
<dbReference type="EMBL" id="CM026429">
    <property type="protein sequence ID" value="KAG0565332.1"/>
    <property type="molecule type" value="Genomic_DNA"/>
</dbReference>
<feature type="compositionally biased region" description="Low complexity" evidence="1">
    <location>
        <begin position="30"/>
        <end position="44"/>
    </location>
</feature>
<protein>
    <submittedName>
        <fullName evidence="2">Uncharacterized protein</fullName>
    </submittedName>
</protein>
<evidence type="ECO:0000256" key="1">
    <source>
        <dbReference type="SAM" id="MobiDB-lite"/>
    </source>
</evidence>
<gene>
    <name evidence="2" type="ORF">KC19_8G182700</name>
</gene>
<feature type="compositionally biased region" description="Polar residues" evidence="1">
    <location>
        <begin position="45"/>
        <end position="56"/>
    </location>
</feature>
<feature type="region of interest" description="Disordered" evidence="1">
    <location>
        <begin position="1"/>
        <end position="99"/>
    </location>
</feature>
<accession>A0A8T0H8D2</accession>
<dbReference type="Proteomes" id="UP000822688">
    <property type="component" value="Chromosome 8"/>
</dbReference>
<feature type="compositionally biased region" description="Polar residues" evidence="1">
    <location>
        <begin position="1"/>
        <end position="29"/>
    </location>
</feature>
<comment type="caution">
    <text evidence="2">The sequence shown here is derived from an EMBL/GenBank/DDBJ whole genome shotgun (WGS) entry which is preliminary data.</text>
</comment>
<evidence type="ECO:0000313" key="2">
    <source>
        <dbReference type="EMBL" id="KAG0565332.1"/>
    </source>
</evidence>
<name>A0A8T0H8D2_CERPU</name>
<proteinExistence type="predicted"/>
<evidence type="ECO:0000313" key="3">
    <source>
        <dbReference type="Proteomes" id="UP000822688"/>
    </source>
</evidence>
<organism evidence="2 3">
    <name type="scientific">Ceratodon purpureus</name>
    <name type="common">Fire moss</name>
    <name type="synonym">Dicranum purpureum</name>
    <dbReference type="NCBI Taxonomy" id="3225"/>
    <lineage>
        <taxon>Eukaryota</taxon>
        <taxon>Viridiplantae</taxon>
        <taxon>Streptophyta</taxon>
        <taxon>Embryophyta</taxon>
        <taxon>Bryophyta</taxon>
        <taxon>Bryophytina</taxon>
        <taxon>Bryopsida</taxon>
        <taxon>Dicranidae</taxon>
        <taxon>Pseudoditrichales</taxon>
        <taxon>Ditrichaceae</taxon>
        <taxon>Ceratodon</taxon>
    </lineage>
</organism>
<reference evidence="2" key="1">
    <citation type="submission" date="2020-06" db="EMBL/GenBank/DDBJ databases">
        <title>WGS assembly of Ceratodon purpureus strain R40.</title>
        <authorList>
            <person name="Carey S.B."/>
            <person name="Jenkins J."/>
            <person name="Shu S."/>
            <person name="Lovell J.T."/>
            <person name="Sreedasyam A."/>
            <person name="Maumus F."/>
            <person name="Tiley G.P."/>
            <person name="Fernandez-Pozo N."/>
            <person name="Barry K."/>
            <person name="Chen C."/>
            <person name="Wang M."/>
            <person name="Lipzen A."/>
            <person name="Daum C."/>
            <person name="Saski C.A."/>
            <person name="Payton A.C."/>
            <person name="Mcbreen J.C."/>
            <person name="Conrad R.E."/>
            <person name="Kollar L.M."/>
            <person name="Olsson S."/>
            <person name="Huttunen S."/>
            <person name="Landis J.B."/>
            <person name="Wickett N.J."/>
            <person name="Johnson M.G."/>
            <person name="Rensing S.A."/>
            <person name="Grimwood J."/>
            <person name="Schmutz J."/>
            <person name="Mcdaniel S.F."/>
        </authorList>
    </citation>
    <scope>NUCLEOTIDE SEQUENCE</scope>
    <source>
        <strain evidence="2">R40</strain>
    </source>
</reference>
<sequence>MQTPSAAQNLKKSTFANKGQITKPRSNFRTSTLPTTPTPHATHSNSRNWTTNATTEPRNHDLVTIHDRHPKSRSTRQLKPEPSKKFPTPPKRNNANLTS</sequence>
<keyword evidence="3" id="KW-1185">Reference proteome</keyword>
<feature type="compositionally biased region" description="Basic and acidic residues" evidence="1">
    <location>
        <begin position="57"/>
        <end position="67"/>
    </location>
</feature>